<dbReference type="NCBIfam" id="TIGR02227">
    <property type="entry name" value="sigpep_I_bact"/>
    <property type="match status" value="1"/>
</dbReference>
<evidence type="ECO:0000256" key="3">
    <source>
        <dbReference type="ARBA" id="ARBA00013208"/>
    </source>
</evidence>
<evidence type="ECO:0000256" key="6">
    <source>
        <dbReference type="RuleBase" id="RU362042"/>
    </source>
</evidence>
<dbReference type="InterPro" id="IPR000223">
    <property type="entry name" value="Pept_S26A_signal_pept_1"/>
</dbReference>
<dbReference type="PRINTS" id="PR00727">
    <property type="entry name" value="LEADERPTASE"/>
</dbReference>
<dbReference type="GO" id="GO:0006465">
    <property type="term" value="P:signal peptide processing"/>
    <property type="evidence" value="ECO:0007669"/>
    <property type="project" value="InterPro"/>
</dbReference>
<dbReference type="CDD" id="cd06530">
    <property type="entry name" value="S26_SPase_I"/>
    <property type="match status" value="1"/>
</dbReference>
<reference evidence="9" key="1">
    <citation type="submission" date="2017-09" db="EMBL/GenBank/DDBJ databases">
        <title>Depth-based differentiation of microbial function through sediment-hosted aquifers and enrichment of novel symbionts in the deep terrestrial subsurface.</title>
        <authorList>
            <person name="Probst A.J."/>
            <person name="Ladd B."/>
            <person name="Jarett J.K."/>
            <person name="Geller-Mcgrath D.E."/>
            <person name="Sieber C.M.K."/>
            <person name="Emerson J.B."/>
            <person name="Anantharaman K."/>
            <person name="Thomas B.C."/>
            <person name="Malmstrom R."/>
            <person name="Stieglmeier M."/>
            <person name="Klingl A."/>
            <person name="Woyke T."/>
            <person name="Ryan C.M."/>
            <person name="Banfield J.F."/>
        </authorList>
    </citation>
    <scope>NUCLEOTIDE SEQUENCE [LARGE SCALE GENOMIC DNA]</scope>
</reference>
<keyword evidence="6" id="KW-0812">Transmembrane</keyword>
<dbReference type="SUPFAM" id="SSF51306">
    <property type="entry name" value="LexA/Signal peptidase"/>
    <property type="match status" value="1"/>
</dbReference>
<dbReference type="GO" id="GO:0016020">
    <property type="term" value="C:membrane"/>
    <property type="evidence" value="ECO:0007669"/>
    <property type="project" value="UniProtKB-SubCell"/>
</dbReference>
<dbReference type="GO" id="GO:0004252">
    <property type="term" value="F:serine-type endopeptidase activity"/>
    <property type="evidence" value="ECO:0007669"/>
    <property type="project" value="InterPro"/>
</dbReference>
<accession>A0A2M6R9X1</accession>
<evidence type="ECO:0000313" key="8">
    <source>
        <dbReference type="EMBL" id="PIS06850.1"/>
    </source>
</evidence>
<protein>
    <recommendedName>
        <fullName evidence="3 6">Signal peptidase I</fullName>
        <ecNumber evidence="3 6">3.4.21.89</ecNumber>
    </recommendedName>
</protein>
<comment type="caution">
    <text evidence="8">The sequence shown here is derived from an EMBL/GenBank/DDBJ whole genome shotgun (WGS) entry which is preliminary data.</text>
</comment>
<keyword evidence="6" id="KW-0472">Membrane</keyword>
<keyword evidence="4 6" id="KW-0378">Hydrolase</keyword>
<evidence type="ECO:0000313" key="9">
    <source>
        <dbReference type="Proteomes" id="UP000231162"/>
    </source>
</evidence>
<feature type="active site" evidence="5">
    <location>
        <position position="88"/>
    </location>
</feature>
<evidence type="ECO:0000256" key="1">
    <source>
        <dbReference type="ARBA" id="ARBA00000677"/>
    </source>
</evidence>
<feature type="transmembrane region" description="Helical" evidence="6">
    <location>
        <begin position="21"/>
        <end position="40"/>
    </location>
</feature>
<comment type="catalytic activity">
    <reaction evidence="1 6">
        <text>Cleavage of hydrophobic, N-terminal signal or leader sequences from secreted and periplasmic proteins.</text>
        <dbReference type="EC" id="3.4.21.89"/>
    </reaction>
</comment>
<evidence type="ECO:0000256" key="4">
    <source>
        <dbReference type="ARBA" id="ARBA00022801"/>
    </source>
</evidence>
<gene>
    <name evidence="8" type="primary">lepB</name>
    <name evidence="8" type="ORF">COT79_02465</name>
</gene>
<dbReference type="EC" id="3.4.21.89" evidence="3 6"/>
<dbReference type="InterPro" id="IPR019758">
    <property type="entry name" value="Pept_S26A_signal_pept_1_CS"/>
</dbReference>
<name>A0A2M6R9X1_9BACT</name>
<evidence type="ECO:0000256" key="2">
    <source>
        <dbReference type="ARBA" id="ARBA00009370"/>
    </source>
</evidence>
<dbReference type="AlphaFoldDB" id="A0A2M6R9X1"/>
<proteinExistence type="inferred from homology"/>
<dbReference type="GO" id="GO:0009003">
    <property type="term" value="F:signal peptidase activity"/>
    <property type="evidence" value="ECO:0007669"/>
    <property type="project" value="UniProtKB-EC"/>
</dbReference>
<dbReference type="EMBL" id="PEZX01000032">
    <property type="protein sequence ID" value="PIS06850.1"/>
    <property type="molecule type" value="Genomic_DNA"/>
</dbReference>
<feature type="domain" description="Peptidase S26" evidence="7">
    <location>
        <begin position="16"/>
        <end position="173"/>
    </location>
</feature>
<dbReference type="Pfam" id="PF10502">
    <property type="entry name" value="Peptidase_S26"/>
    <property type="match status" value="1"/>
</dbReference>
<dbReference type="PROSITE" id="PS00760">
    <property type="entry name" value="SPASE_I_2"/>
    <property type="match status" value="1"/>
</dbReference>
<dbReference type="InterPro" id="IPR036286">
    <property type="entry name" value="LexA/Signal_pep-like_sf"/>
</dbReference>
<evidence type="ECO:0000259" key="7">
    <source>
        <dbReference type="Pfam" id="PF10502"/>
    </source>
</evidence>
<dbReference type="InterPro" id="IPR019533">
    <property type="entry name" value="Peptidase_S26"/>
</dbReference>
<dbReference type="PANTHER" id="PTHR43390:SF1">
    <property type="entry name" value="CHLOROPLAST PROCESSING PEPTIDASE"/>
    <property type="match status" value="1"/>
</dbReference>
<dbReference type="PROSITE" id="PS00761">
    <property type="entry name" value="SPASE_I_3"/>
    <property type="match status" value="1"/>
</dbReference>
<dbReference type="Proteomes" id="UP000231162">
    <property type="component" value="Unassembled WGS sequence"/>
</dbReference>
<dbReference type="InterPro" id="IPR019757">
    <property type="entry name" value="Pept_S26A_signal_pept_1_Lys-AS"/>
</dbReference>
<keyword evidence="6" id="KW-0645">Protease</keyword>
<comment type="subcellular location">
    <subcellularLocation>
        <location evidence="6">Membrane</location>
        <topology evidence="6">Single-pass type II membrane protein</topology>
    </subcellularLocation>
</comment>
<comment type="similarity">
    <text evidence="2 6">Belongs to the peptidase S26 family.</text>
</comment>
<organism evidence="8 9">
    <name type="scientific">Candidatus Berkelbacteria bacterium CG10_big_fil_rev_8_21_14_0_10_43_14</name>
    <dbReference type="NCBI Taxonomy" id="1974515"/>
    <lineage>
        <taxon>Bacteria</taxon>
        <taxon>Candidatus Berkelbacteria</taxon>
    </lineage>
</organism>
<keyword evidence="6" id="KW-1133">Transmembrane helix</keyword>
<dbReference type="Gene3D" id="2.10.109.10">
    <property type="entry name" value="Umud Fragment, subunit A"/>
    <property type="match status" value="1"/>
</dbReference>
<evidence type="ECO:0000256" key="5">
    <source>
        <dbReference type="PIRSR" id="PIRSR600223-1"/>
    </source>
</evidence>
<dbReference type="PANTHER" id="PTHR43390">
    <property type="entry name" value="SIGNAL PEPTIDASE I"/>
    <property type="match status" value="1"/>
</dbReference>
<feature type="active site" evidence="5">
    <location>
        <position position="45"/>
    </location>
</feature>
<sequence>MDTSLTEKQILKGFFEIIKTLATVFIIAFLIKTYLIQTFIVDGQSMETSFHNGEYLLVDKLSYRLSDPKRGDIIVFIPPDDVSRDYIKRVIGLPGDMIKVTPTSVSVNGTIIQEPYLSVTKNSLGSSDEVYSIKLGATDYFVMGDNRTNSRDSRSIGPIKKSDIVGRTFMVMYPFANFGLVKLPSYSVFATSTQ</sequence>